<evidence type="ECO:0000256" key="2">
    <source>
        <dbReference type="SAM" id="SignalP"/>
    </source>
</evidence>
<name>A0A167V5X6_PENCH</name>
<evidence type="ECO:0000313" key="3">
    <source>
        <dbReference type="EMBL" id="KZN90038.1"/>
    </source>
</evidence>
<feature type="chain" id="PRO_5007893314" description="LysM domain-containing protein" evidence="2">
    <location>
        <begin position="19"/>
        <end position="166"/>
    </location>
</feature>
<evidence type="ECO:0000256" key="1">
    <source>
        <dbReference type="SAM" id="MobiDB-lite"/>
    </source>
</evidence>
<dbReference type="EMBL" id="CM002798">
    <property type="protein sequence ID" value="KZN90038.1"/>
    <property type="molecule type" value="Genomic_DNA"/>
</dbReference>
<dbReference type="Proteomes" id="UP000076449">
    <property type="component" value="Chromosome I"/>
</dbReference>
<feature type="region of interest" description="Disordered" evidence="1">
    <location>
        <begin position="96"/>
        <end position="135"/>
    </location>
</feature>
<accession>A0A167V5X6</accession>
<feature type="compositionally biased region" description="Low complexity" evidence="1">
    <location>
        <begin position="108"/>
        <end position="135"/>
    </location>
</feature>
<dbReference type="InterPro" id="IPR036779">
    <property type="entry name" value="LysM_dom_sf"/>
</dbReference>
<organism evidence="3">
    <name type="scientific">Penicillium chrysogenum</name>
    <name type="common">Penicillium notatum</name>
    <dbReference type="NCBI Taxonomy" id="5076"/>
    <lineage>
        <taxon>Eukaryota</taxon>
        <taxon>Fungi</taxon>
        <taxon>Dikarya</taxon>
        <taxon>Ascomycota</taxon>
        <taxon>Pezizomycotina</taxon>
        <taxon>Eurotiomycetes</taxon>
        <taxon>Eurotiomycetidae</taxon>
        <taxon>Eurotiales</taxon>
        <taxon>Aspergillaceae</taxon>
        <taxon>Penicillium</taxon>
        <taxon>Penicillium chrysogenum species complex</taxon>
    </lineage>
</organism>
<protein>
    <recommendedName>
        <fullName evidence="4">LysM domain-containing protein</fullName>
    </recommendedName>
</protein>
<dbReference type="Gene3D" id="3.10.350.10">
    <property type="entry name" value="LysM domain"/>
    <property type="match status" value="1"/>
</dbReference>
<sequence>MKLNTAILAALLAQAANAWKVGDKSTGMTDPGVTSKCIRWANDIGSHDSCKALQSKFDIDYLQLHEWNPSLLKDHCVLIEGWSYCVASSSSTNSNAAGMGTEAPTLHSSASTGSAPASATTTVTSTASGTTSSASATQSGVATSLTPSQGHAFAVAALFLGASTLL</sequence>
<dbReference type="AlphaFoldDB" id="A0A167V5X6"/>
<proteinExistence type="predicted"/>
<gene>
    <name evidence="3" type="ORF">EN45_001470</name>
</gene>
<reference evidence="3" key="1">
    <citation type="journal article" date="2014" name="Genome Announc.">
        <title>Complete sequencing and chromosome-scale genome assembly of the industrial progenitor strain P2niaD18 from the penicillin producer Penicillium chrysogenum.</title>
        <authorList>
            <person name="Specht T."/>
            <person name="Dahlmann T.A."/>
            <person name="Zadra I."/>
            <person name="Kurnsteiner H."/>
            <person name="Kuck U."/>
        </authorList>
    </citation>
    <scope>NUCLEOTIDE SEQUENCE [LARGE SCALE GENOMIC DNA]</scope>
    <source>
        <strain evidence="3">P2niaD18</strain>
    </source>
</reference>
<evidence type="ECO:0008006" key="4">
    <source>
        <dbReference type="Google" id="ProtNLM"/>
    </source>
</evidence>
<keyword evidence="2" id="KW-0732">Signal</keyword>
<feature type="signal peptide" evidence="2">
    <location>
        <begin position="1"/>
        <end position="18"/>
    </location>
</feature>